<protein>
    <submittedName>
        <fullName evidence="3">AAA+ superfamily ATPase</fullName>
    </submittedName>
</protein>
<dbReference type="OrthoDB" id="128089at2"/>
<reference evidence="3 4" key="1">
    <citation type="submission" date="2018-06" db="EMBL/GenBank/DDBJ databases">
        <authorList>
            <consortium name="Pathogen Informatics"/>
            <person name="Doyle S."/>
        </authorList>
    </citation>
    <scope>NUCLEOTIDE SEQUENCE [LARGE SCALE GENOMIC DNA]</scope>
    <source>
        <strain evidence="3 4">NCTC11862</strain>
    </source>
</reference>
<accession>A0A376CMZ6</accession>
<evidence type="ECO:0000313" key="4">
    <source>
        <dbReference type="Proteomes" id="UP000254467"/>
    </source>
</evidence>
<dbReference type="RefSeq" id="WP_026254377.1">
    <property type="nucleotide sequence ID" value="NZ_LDYD01000004.1"/>
</dbReference>
<dbReference type="Proteomes" id="UP000254467">
    <property type="component" value="Unassembled WGS sequence"/>
</dbReference>
<feature type="domain" description="DUF4143" evidence="2">
    <location>
        <begin position="204"/>
        <end position="367"/>
    </location>
</feature>
<proteinExistence type="predicted"/>
<organism evidence="3 4">
    <name type="scientific">Corynebacterium pilosum</name>
    <dbReference type="NCBI Taxonomy" id="35756"/>
    <lineage>
        <taxon>Bacteria</taxon>
        <taxon>Bacillati</taxon>
        <taxon>Actinomycetota</taxon>
        <taxon>Actinomycetes</taxon>
        <taxon>Mycobacteriales</taxon>
        <taxon>Corynebacteriaceae</taxon>
        <taxon>Corynebacterium</taxon>
    </lineage>
</organism>
<evidence type="ECO:0000259" key="2">
    <source>
        <dbReference type="Pfam" id="PF13635"/>
    </source>
</evidence>
<sequence length="420" mass="45385">MIAPQAPSTPYRPRIIDRQLTSLLQSVGAVVIEGPRACGKTRTGMQFSNSAVFFDDPTTSAIADIDTKQLIDGPAPRLLDEWQLYPQLWNVVRREVDLGKGPGRFILTGSAVPDDDARRHTGAGRFAKIRQRTMTWTEKSDLNPQVSLATLLKDPSVGVDTTNLSLDEVVDLLLQPGFPGLIDMPAGGAQALLDGYITDTVEIDVHRLAEIRHEPVVLRTLLVSLARNTATEVSIATLRKDMGTTLSAPTPETINHFLGLMERVFIVDKQPALSTALRSKAALRQSPKYHLADPSLAARLLGADAERLRGDPETLGFLFESAVVHDLNVYAQALGGTVSHYRDSNGHEIDAVIDLPNNQWAAIEIKLGSGQIQSGNERLQKAIAQIDRPAPTFSAVITGTGPTANLGDSTVTFPLSALSL</sequence>
<dbReference type="PANTHER" id="PTHR43566:SF2">
    <property type="entry name" value="DUF4143 DOMAIN-CONTAINING PROTEIN"/>
    <property type="match status" value="1"/>
</dbReference>
<dbReference type="InterPro" id="IPR025420">
    <property type="entry name" value="DUF4143"/>
</dbReference>
<dbReference type="InterPro" id="IPR041682">
    <property type="entry name" value="AAA_14"/>
</dbReference>
<dbReference type="STRING" id="35756.GCA_001044155_00718"/>
<dbReference type="Pfam" id="PF13635">
    <property type="entry name" value="DUF4143"/>
    <property type="match status" value="1"/>
</dbReference>
<dbReference type="Pfam" id="PF13173">
    <property type="entry name" value="AAA_14"/>
    <property type="match status" value="1"/>
</dbReference>
<gene>
    <name evidence="3" type="ORF">NCTC11862_01593</name>
</gene>
<name>A0A376CMZ6_9CORY</name>
<dbReference type="AlphaFoldDB" id="A0A376CMZ6"/>
<feature type="domain" description="AAA" evidence="1">
    <location>
        <begin position="29"/>
        <end position="138"/>
    </location>
</feature>
<keyword evidence="4" id="KW-1185">Reference proteome</keyword>
<evidence type="ECO:0000259" key="1">
    <source>
        <dbReference type="Pfam" id="PF13173"/>
    </source>
</evidence>
<dbReference type="PANTHER" id="PTHR43566">
    <property type="entry name" value="CONSERVED PROTEIN"/>
    <property type="match status" value="1"/>
</dbReference>
<evidence type="ECO:0000313" key="3">
    <source>
        <dbReference type="EMBL" id="STC69794.1"/>
    </source>
</evidence>
<dbReference type="EMBL" id="UFXQ01000001">
    <property type="protein sequence ID" value="STC69794.1"/>
    <property type="molecule type" value="Genomic_DNA"/>
</dbReference>